<evidence type="ECO:0000256" key="3">
    <source>
        <dbReference type="ARBA" id="ARBA00023295"/>
    </source>
</evidence>
<evidence type="ECO:0000259" key="7">
    <source>
        <dbReference type="Pfam" id="PF17851"/>
    </source>
</evidence>
<organism evidence="8 9">
    <name type="scientific">Dawidia cretensis</name>
    <dbReference type="NCBI Taxonomy" id="2782350"/>
    <lineage>
        <taxon>Bacteria</taxon>
        <taxon>Pseudomonadati</taxon>
        <taxon>Bacteroidota</taxon>
        <taxon>Cytophagia</taxon>
        <taxon>Cytophagales</taxon>
        <taxon>Chryseotaleaceae</taxon>
        <taxon>Dawidia</taxon>
    </lineage>
</organism>
<dbReference type="SUPFAM" id="SSF75005">
    <property type="entry name" value="Arabinanase/levansucrase/invertase"/>
    <property type="match status" value="1"/>
</dbReference>
<dbReference type="Gene3D" id="2.60.120.200">
    <property type="match status" value="1"/>
</dbReference>
<dbReference type="InterPro" id="IPR023296">
    <property type="entry name" value="Glyco_hydro_beta-prop_sf"/>
</dbReference>
<evidence type="ECO:0000256" key="2">
    <source>
        <dbReference type="ARBA" id="ARBA00022801"/>
    </source>
</evidence>
<dbReference type="Proteomes" id="UP001319080">
    <property type="component" value="Unassembled WGS sequence"/>
</dbReference>
<accession>A0AAP2E1W1</accession>
<gene>
    <name evidence="8" type="ORF">KK062_25250</name>
</gene>
<keyword evidence="2 6" id="KW-0378">Hydrolase</keyword>
<proteinExistence type="inferred from homology"/>
<evidence type="ECO:0000256" key="6">
    <source>
        <dbReference type="RuleBase" id="RU361187"/>
    </source>
</evidence>
<dbReference type="Pfam" id="PF17851">
    <property type="entry name" value="GH43_C2"/>
    <property type="match status" value="1"/>
</dbReference>
<dbReference type="SUPFAM" id="SSF49899">
    <property type="entry name" value="Concanavalin A-like lectins/glucanases"/>
    <property type="match status" value="1"/>
</dbReference>
<dbReference type="InterPro" id="IPR051795">
    <property type="entry name" value="Glycosyl_Hydrlase_43"/>
</dbReference>
<dbReference type="GO" id="GO:0004553">
    <property type="term" value="F:hydrolase activity, hydrolyzing O-glycosyl compounds"/>
    <property type="evidence" value="ECO:0007669"/>
    <property type="project" value="InterPro"/>
</dbReference>
<reference evidence="8 9" key="1">
    <citation type="submission" date="2021-05" db="EMBL/GenBank/DDBJ databases">
        <title>A Polyphasic approach of four new species of the genus Ohtaekwangia: Ohtaekwangia histidinii sp. nov., Ohtaekwangia cretensis sp. nov., Ohtaekwangia indiensis sp. nov., Ohtaekwangia reichenbachii sp. nov. from diverse environment.</title>
        <authorList>
            <person name="Octaviana S."/>
        </authorList>
    </citation>
    <scope>NUCLEOTIDE SEQUENCE [LARGE SCALE GENOMIC DNA]</scope>
    <source>
        <strain evidence="8 9">PWU5</strain>
    </source>
</reference>
<feature type="domain" description="Beta-xylosidase C-terminal Concanavalin A-like" evidence="7">
    <location>
        <begin position="325"/>
        <end position="464"/>
    </location>
</feature>
<sequence length="522" mass="58047">MTPAPSTSFPTVYIVLLLLCLAVPVMGQRLVMPGDFPDPSVVQIGDTYWASTSSANWAPAFPLLASKDLESWEFRGHIFPQLPEWADSYFQAPEITYDSTGVYVYYTARKRGGNLCVGIARADSPEGPYQDLGPIMCQDAGSIDAFPVRDNDGTLYLVWKEHGNSIGKPTPIWAARLTPERTGIVGEPFKLFQNDAPWEKSLVEGVSITRHGKYLYAFYTAANCQGRDCVYATGIARARNLHGPWQKYRANPVLEAGARWKGPGHGTPVERNGHYYFLHDAHDDANTAFTGRQGVLSEFTYTNDGWLRFESQDGRDAPIPARLVDTFDGGNLAPQWSYSAFQKPQYNVGEGTLTLNSIPSPCGAYVAQKLYTTDLEAEVTMKPTACTAESGIALVSDDLNMLRATLVGSKVSLWKISKGHHPILLAERFIRKTDSVIVRIVVRDGREAIVTYSTNGTQFHKLNTDPASLTFLQSRDRAIRVALVAIGDTDRRACFEHFTTRVRKPEDQQHIARSGPFRRRER</sequence>
<comment type="similarity">
    <text evidence="1 6">Belongs to the glycosyl hydrolase 43 family.</text>
</comment>
<dbReference type="Gene3D" id="2.115.10.20">
    <property type="entry name" value="Glycosyl hydrolase domain, family 43"/>
    <property type="match status" value="1"/>
</dbReference>
<feature type="active site" description="Proton acceptor" evidence="4">
    <location>
        <position position="38"/>
    </location>
</feature>
<dbReference type="PANTHER" id="PTHR42812">
    <property type="entry name" value="BETA-XYLOSIDASE"/>
    <property type="match status" value="1"/>
</dbReference>
<feature type="site" description="Important for catalytic activity, responsible for pKa modulation of the active site Glu and correct orientation of both the proton donor and substrate" evidence="5">
    <location>
        <position position="144"/>
    </location>
</feature>
<dbReference type="GO" id="GO:0005975">
    <property type="term" value="P:carbohydrate metabolic process"/>
    <property type="evidence" value="ECO:0007669"/>
    <property type="project" value="InterPro"/>
</dbReference>
<dbReference type="CDD" id="cd08999">
    <property type="entry name" value="GH43_ABN-like"/>
    <property type="match status" value="1"/>
</dbReference>
<protein>
    <submittedName>
        <fullName evidence="8">Glycoside hydrolase family 43 protein</fullName>
    </submittedName>
</protein>
<dbReference type="InterPro" id="IPR041542">
    <property type="entry name" value="GH43_C2"/>
</dbReference>
<keyword evidence="9" id="KW-1185">Reference proteome</keyword>
<evidence type="ECO:0000256" key="1">
    <source>
        <dbReference type="ARBA" id="ARBA00009865"/>
    </source>
</evidence>
<comment type="caution">
    <text evidence="8">The sequence shown here is derived from an EMBL/GenBank/DDBJ whole genome shotgun (WGS) entry which is preliminary data.</text>
</comment>
<dbReference type="RefSeq" id="WP_254087144.1">
    <property type="nucleotide sequence ID" value="NZ_JAHESE010000036.1"/>
</dbReference>
<keyword evidence="3 6" id="KW-0326">Glycosidase</keyword>
<dbReference type="InterPro" id="IPR013320">
    <property type="entry name" value="ConA-like_dom_sf"/>
</dbReference>
<dbReference type="Pfam" id="PF04616">
    <property type="entry name" value="Glyco_hydro_43"/>
    <property type="match status" value="1"/>
</dbReference>
<evidence type="ECO:0000256" key="4">
    <source>
        <dbReference type="PIRSR" id="PIRSR606710-1"/>
    </source>
</evidence>
<evidence type="ECO:0000256" key="5">
    <source>
        <dbReference type="PIRSR" id="PIRSR606710-2"/>
    </source>
</evidence>
<evidence type="ECO:0000313" key="9">
    <source>
        <dbReference type="Proteomes" id="UP001319080"/>
    </source>
</evidence>
<evidence type="ECO:0000313" key="8">
    <source>
        <dbReference type="EMBL" id="MBT1711575.1"/>
    </source>
</evidence>
<dbReference type="PANTHER" id="PTHR42812:SF5">
    <property type="entry name" value="ENDO-ARABINASE"/>
    <property type="match status" value="1"/>
</dbReference>
<dbReference type="AlphaFoldDB" id="A0AAP2E1W1"/>
<dbReference type="EMBL" id="JAHESE010000036">
    <property type="protein sequence ID" value="MBT1711575.1"/>
    <property type="molecule type" value="Genomic_DNA"/>
</dbReference>
<name>A0AAP2E1W1_9BACT</name>
<dbReference type="InterPro" id="IPR006710">
    <property type="entry name" value="Glyco_hydro_43"/>
</dbReference>
<feature type="active site" description="Proton donor" evidence="4">
    <location>
        <position position="204"/>
    </location>
</feature>